<name>A0A4R3K812_9BACI</name>
<dbReference type="OrthoDB" id="2165314at2"/>
<sequence>MIRLSDQTGVTLVELLAVVAILSMIIIVISTVQFQFLDSYQEINEGSFQTDETVFFIQFFSKQVREAKEISIQPLIPTAPSQGTKKVIITKSTGAQVEFEFKEGTRSIEYHDNTTVTILVDHVKVDDNNYQFRVTKINQDGKIGVHLTLQTDKMIPIETTVYSLVATSN</sequence>
<gene>
    <name evidence="4" type="ORF">EDD72_12311</name>
</gene>
<dbReference type="RefSeq" id="WP_132770324.1">
    <property type="nucleotide sequence ID" value="NZ_SMAB01000023.1"/>
</dbReference>
<evidence type="ECO:0000313" key="5">
    <source>
        <dbReference type="Proteomes" id="UP000295788"/>
    </source>
</evidence>
<dbReference type="GO" id="GO:0030420">
    <property type="term" value="P:establishment of competence for transformation"/>
    <property type="evidence" value="ECO:0007669"/>
    <property type="project" value="UniProtKB-KW"/>
</dbReference>
<feature type="transmembrane region" description="Helical" evidence="3">
    <location>
        <begin position="12"/>
        <end position="34"/>
    </location>
</feature>
<dbReference type="NCBIfam" id="TIGR02532">
    <property type="entry name" value="IV_pilin_GFxxxE"/>
    <property type="match status" value="1"/>
</dbReference>
<proteinExistence type="predicted"/>
<evidence type="ECO:0000256" key="2">
    <source>
        <dbReference type="ARBA" id="ARBA00023287"/>
    </source>
</evidence>
<dbReference type="EMBL" id="SMAB01000023">
    <property type="protein sequence ID" value="TCS79050.1"/>
    <property type="molecule type" value="Genomic_DNA"/>
</dbReference>
<keyword evidence="3" id="KW-0812">Transmembrane</keyword>
<dbReference type="PROSITE" id="PS00409">
    <property type="entry name" value="PROKAR_NTER_METHYL"/>
    <property type="match status" value="1"/>
</dbReference>
<evidence type="ECO:0000313" key="4">
    <source>
        <dbReference type="EMBL" id="TCS79050.1"/>
    </source>
</evidence>
<reference evidence="4 5" key="1">
    <citation type="submission" date="2019-03" db="EMBL/GenBank/DDBJ databases">
        <title>Genomic Encyclopedia of Type Strains, Phase IV (KMG-IV): sequencing the most valuable type-strain genomes for metagenomic binning, comparative biology and taxonomic classification.</title>
        <authorList>
            <person name="Goeker M."/>
        </authorList>
    </citation>
    <scope>NUCLEOTIDE SEQUENCE [LARGE SCALE GENOMIC DNA]</scope>
    <source>
        <strain evidence="4 5">DSM 23802</strain>
    </source>
</reference>
<comment type="caution">
    <text evidence="4">The sequence shown here is derived from an EMBL/GenBank/DDBJ whole genome shotgun (WGS) entry which is preliminary data.</text>
</comment>
<evidence type="ECO:0000256" key="3">
    <source>
        <dbReference type="SAM" id="Phobius"/>
    </source>
</evidence>
<keyword evidence="5" id="KW-1185">Reference proteome</keyword>
<keyword evidence="3" id="KW-1133">Transmembrane helix</keyword>
<protein>
    <submittedName>
        <fullName evidence="4">Prepilin-type N-terminal cleavage/methylation domain-containing protein</fullName>
    </submittedName>
</protein>
<organism evidence="4 5">
    <name type="scientific">Tepidibacillus fermentans</name>
    <dbReference type="NCBI Taxonomy" id="1281767"/>
    <lineage>
        <taxon>Bacteria</taxon>
        <taxon>Bacillati</taxon>
        <taxon>Bacillota</taxon>
        <taxon>Bacilli</taxon>
        <taxon>Bacillales</taxon>
        <taxon>Bacillaceae</taxon>
        <taxon>Tepidibacillus</taxon>
    </lineage>
</organism>
<comment type="subcellular location">
    <subcellularLocation>
        <location evidence="1">Cell surface</location>
    </subcellularLocation>
</comment>
<evidence type="ECO:0000256" key="1">
    <source>
        <dbReference type="ARBA" id="ARBA00004241"/>
    </source>
</evidence>
<keyword evidence="3" id="KW-0472">Membrane</keyword>
<dbReference type="InterPro" id="IPR012902">
    <property type="entry name" value="N_methyl_site"/>
</dbReference>
<dbReference type="Pfam" id="PF07963">
    <property type="entry name" value="N_methyl"/>
    <property type="match status" value="1"/>
</dbReference>
<dbReference type="AlphaFoldDB" id="A0A4R3K812"/>
<keyword evidence="2" id="KW-0178">Competence</keyword>
<accession>A0A4R3K812</accession>
<dbReference type="GO" id="GO:0009986">
    <property type="term" value="C:cell surface"/>
    <property type="evidence" value="ECO:0007669"/>
    <property type="project" value="UniProtKB-SubCell"/>
</dbReference>
<dbReference type="Proteomes" id="UP000295788">
    <property type="component" value="Unassembled WGS sequence"/>
</dbReference>